<feature type="transmembrane region" description="Helical" evidence="1">
    <location>
        <begin position="126"/>
        <end position="147"/>
    </location>
</feature>
<keyword evidence="3" id="KW-1185">Reference proteome</keyword>
<keyword evidence="1" id="KW-1133">Transmembrane helix</keyword>
<feature type="transmembrane region" description="Helical" evidence="1">
    <location>
        <begin position="12"/>
        <end position="32"/>
    </location>
</feature>
<dbReference type="PANTHER" id="PTHR36028">
    <property type="entry name" value="OSJNBB0050O03.8 PROTEIN"/>
    <property type="match status" value="1"/>
</dbReference>
<evidence type="ECO:0000256" key="1">
    <source>
        <dbReference type="SAM" id="Phobius"/>
    </source>
</evidence>
<keyword evidence="1" id="KW-0812">Transmembrane</keyword>
<gene>
    <name evidence="2" type="ORF">C3L33_19845</name>
</gene>
<organism evidence="2 3">
    <name type="scientific">Rhododendron williamsianum</name>
    <dbReference type="NCBI Taxonomy" id="262921"/>
    <lineage>
        <taxon>Eukaryota</taxon>
        <taxon>Viridiplantae</taxon>
        <taxon>Streptophyta</taxon>
        <taxon>Embryophyta</taxon>
        <taxon>Tracheophyta</taxon>
        <taxon>Spermatophyta</taxon>
        <taxon>Magnoliopsida</taxon>
        <taxon>eudicotyledons</taxon>
        <taxon>Gunneridae</taxon>
        <taxon>Pentapetalae</taxon>
        <taxon>asterids</taxon>
        <taxon>Ericales</taxon>
        <taxon>Ericaceae</taxon>
        <taxon>Ericoideae</taxon>
        <taxon>Rhodoreae</taxon>
        <taxon>Rhododendron</taxon>
    </lineage>
</organism>
<dbReference type="Proteomes" id="UP000428333">
    <property type="component" value="Linkage Group LG12"/>
</dbReference>
<protein>
    <recommendedName>
        <fullName evidence="4">ATP synthase subunit e, mitochondrial</fullName>
    </recommendedName>
</protein>
<keyword evidence="1" id="KW-0472">Membrane</keyword>
<comment type="caution">
    <text evidence="2">The sequence shown here is derived from an EMBL/GenBank/DDBJ whole genome shotgun (WGS) entry which is preliminary data.</text>
</comment>
<name>A0A6A4KRR7_9ERIC</name>
<proteinExistence type="predicted"/>
<dbReference type="AlphaFoldDB" id="A0A6A4KRR7"/>
<dbReference type="EMBL" id="QEFC01003440">
    <property type="protein sequence ID" value="KAE9448270.1"/>
    <property type="molecule type" value="Genomic_DNA"/>
</dbReference>
<evidence type="ECO:0008006" key="4">
    <source>
        <dbReference type="Google" id="ProtNLM"/>
    </source>
</evidence>
<dbReference type="PANTHER" id="PTHR36028:SF6">
    <property type="entry name" value="ATP SYNTHASE SUBUNIT E, MITOCHONDRIAL"/>
    <property type="match status" value="1"/>
</dbReference>
<dbReference type="OrthoDB" id="850010at2759"/>
<sequence>MAPPPGPYSGTSTLALVARVSAFSLGLVYGSIKLKYLKAAREEEILDSETQAAREGELRRWFGRKEAMVAPPPHSEWRKLSLIRKLKPRHITEGEWLCISFLPLCLVMANNAFLSKVLVDHGALRIALQFCRSFVLCSATALVLISIMRTTWGSAIAYGHGIFFSSPIHISLD</sequence>
<evidence type="ECO:0000313" key="3">
    <source>
        <dbReference type="Proteomes" id="UP000428333"/>
    </source>
</evidence>
<reference evidence="2 3" key="1">
    <citation type="journal article" date="2019" name="Genome Biol. Evol.">
        <title>The Rhododendron genome and chromosomal organization provide insight into shared whole-genome duplications across the heath family (Ericaceae).</title>
        <authorList>
            <person name="Soza V.L."/>
            <person name="Lindsley D."/>
            <person name="Waalkes A."/>
            <person name="Ramage E."/>
            <person name="Patwardhan R.P."/>
            <person name="Burton J.N."/>
            <person name="Adey A."/>
            <person name="Kumar A."/>
            <person name="Qiu R."/>
            <person name="Shendure J."/>
            <person name="Hall B."/>
        </authorList>
    </citation>
    <scope>NUCLEOTIDE SEQUENCE [LARGE SCALE GENOMIC DNA]</scope>
    <source>
        <strain evidence="2">RSF 1966-606</strain>
    </source>
</reference>
<feature type="non-terminal residue" evidence="2">
    <location>
        <position position="1"/>
    </location>
</feature>
<accession>A0A6A4KRR7</accession>
<evidence type="ECO:0000313" key="2">
    <source>
        <dbReference type="EMBL" id="KAE9448270.1"/>
    </source>
</evidence>